<dbReference type="EMBL" id="KV441553">
    <property type="protein sequence ID" value="OAG04554.1"/>
    <property type="molecule type" value="Genomic_DNA"/>
</dbReference>
<dbReference type="Proteomes" id="UP000077069">
    <property type="component" value="Unassembled WGS sequence"/>
</dbReference>
<accession>A0A177C9Y3</accession>
<gene>
    <name evidence="1" type="ORF">CC84DRAFT_1164994</name>
</gene>
<sequence length="60" mass="6817">MEQPTTSWALPMPVRLASRELPVNDLVTMHLELRSTEEAFGIVQRQTPTCHRSGVKKADR</sequence>
<dbReference type="InParanoid" id="A0A177C9Y3"/>
<reference evidence="1 2" key="1">
    <citation type="submission" date="2016-05" db="EMBL/GenBank/DDBJ databases">
        <title>Comparative analysis of secretome profiles of manganese(II)-oxidizing ascomycete fungi.</title>
        <authorList>
            <consortium name="DOE Joint Genome Institute"/>
            <person name="Zeiner C.A."/>
            <person name="Purvine S.O."/>
            <person name="Zink E.M."/>
            <person name="Wu S."/>
            <person name="Pasa-Tolic L."/>
            <person name="Chaput D.L."/>
            <person name="Haridas S."/>
            <person name="Grigoriev I.V."/>
            <person name="Santelli C.M."/>
            <person name="Hansel C.M."/>
        </authorList>
    </citation>
    <scope>NUCLEOTIDE SEQUENCE [LARGE SCALE GENOMIC DNA]</scope>
    <source>
        <strain evidence="1 2">AP3s5-JAC2a</strain>
    </source>
</reference>
<organism evidence="1 2">
    <name type="scientific">Paraphaeosphaeria sporulosa</name>
    <dbReference type="NCBI Taxonomy" id="1460663"/>
    <lineage>
        <taxon>Eukaryota</taxon>
        <taxon>Fungi</taxon>
        <taxon>Dikarya</taxon>
        <taxon>Ascomycota</taxon>
        <taxon>Pezizomycotina</taxon>
        <taxon>Dothideomycetes</taxon>
        <taxon>Pleosporomycetidae</taxon>
        <taxon>Pleosporales</taxon>
        <taxon>Massarineae</taxon>
        <taxon>Didymosphaeriaceae</taxon>
        <taxon>Paraphaeosphaeria</taxon>
    </lineage>
</organism>
<dbReference type="RefSeq" id="XP_018034919.1">
    <property type="nucleotide sequence ID" value="XM_018178617.1"/>
</dbReference>
<protein>
    <submittedName>
        <fullName evidence="1">Uncharacterized protein</fullName>
    </submittedName>
</protein>
<proteinExistence type="predicted"/>
<keyword evidence="2" id="KW-1185">Reference proteome</keyword>
<name>A0A177C9Y3_9PLEO</name>
<dbReference type="AlphaFoldDB" id="A0A177C9Y3"/>
<dbReference type="GeneID" id="28762103"/>
<evidence type="ECO:0000313" key="1">
    <source>
        <dbReference type="EMBL" id="OAG04554.1"/>
    </source>
</evidence>
<evidence type="ECO:0000313" key="2">
    <source>
        <dbReference type="Proteomes" id="UP000077069"/>
    </source>
</evidence>